<gene>
    <name evidence="1" type="ORF">HMPREF3216_00244</name>
</gene>
<comment type="caution">
    <text evidence="1">The sequence shown here is derived from an EMBL/GenBank/DDBJ whole genome shotgun (WGS) entry which is preliminary data.</text>
</comment>
<evidence type="ECO:0000313" key="2">
    <source>
        <dbReference type="Proteomes" id="UP000070558"/>
    </source>
</evidence>
<reference evidence="1 2" key="1">
    <citation type="submission" date="2016-01" db="EMBL/GenBank/DDBJ databases">
        <authorList>
            <person name="Oliw E.H."/>
        </authorList>
    </citation>
    <scope>NUCLEOTIDE SEQUENCE [LARGE SCALE GENOMIC DNA]</scope>
    <source>
        <strain evidence="1 2">GED7760B</strain>
    </source>
</reference>
<dbReference type="EMBL" id="LRQA01000020">
    <property type="protein sequence ID" value="KXA18981.1"/>
    <property type="molecule type" value="Genomic_DNA"/>
</dbReference>
<name>A0A133NRT1_GARVA</name>
<dbReference type="AlphaFoldDB" id="A0A133NRT1"/>
<dbReference type="Proteomes" id="UP000070558">
    <property type="component" value="Unassembled WGS sequence"/>
</dbReference>
<sequence>MILDLAISANFVQAAMQIKRVQNVLQLLEIYKVIAHHLVTITIWMCKTHGILLHVGTFLKAITKTTITLLPTLKALI</sequence>
<evidence type="ECO:0000313" key="1">
    <source>
        <dbReference type="EMBL" id="KXA18981.1"/>
    </source>
</evidence>
<organism evidence="1 2">
    <name type="scientific">Gardnerella vaginalis</name>
    <dbReference type="NCBI Taxonomy" id="2702"/>
    <lineage>
        <taxon>Bacteria</taxon>
        <taxon>Bacillati</taxon>
        <taxon>Actinomycetota</taxon>
        <taxon>Actinomycetes</taxon>
        <taxon>Bifidobacteriales</taxon>
        <taxon>Bifidobacteriaceae</taxon>
        <taxon>Gardnerella</taxon>
    </lineage>
</organism>
<accession>A0A133NRT1</accession>
<proteinExistence type="predicted"/>
<protein>
    <submittedName>
        <fullName evidence="1">Uncharacterized protein</fullName>
    </submittedName>
</protein>